<evidence type="ECO:0000256" key="8">
    <source>
        <dbReference type="SAM" id="Phobius"/>
    </source>
</evidence>
<dbReference type="RefSeq" id="WP_229962135.1">
    <property type="nucleotide sequence ID" value="NZ_JAJJWI010000019.1"/>
</dbReference>
<dbReference type="InterPro" id="IPR019734">
    <property type="entry name" value="TPR_rpt"/>
</dbReference>
<feature type="domain" description="Histidine kinase" evidence="9">
    <location>
        <begin position="385"/>
        <end position="600"/>
    </location>
</feature>
<dbReference type="InterPro" id="IPR003594">
    <property type="entry name" value="HATPase_dom"/>
</dbReference>
<dbReference type="InterPro" id="IPR003661">
    <property type="entry name" value="HisK_dim/P_dom"/>
</dbReference>
<dbReference type="SMART" id="SM00387">
    <property type="entry name" value="HATPase_c"/>
    <property type="match status" value="1"/>
</dbReference>
<keyword evidence="8" id="KW-0472">Membrane</keyword>
<dbReference type="Pfam" id="PF02518">
    <property type="entry name" value="HATPase_c"/>
    <property type="match status" value="1"/>
</dbReference>
<evidence type="ECO:0000256" key="1">
    <source>
        <dbReference type="ARBA" id="ARBA00000085"/>
    </source>
</evidence>
<evidence type="ECO:0000256" key="3">
    <source>
        <dbReference type="ARBA" id="ARBA00022553"/>
    </source>
</evidence>
<dbReference type="PANTHER" id="PTHR43711">
    <property type="entry name" value="TWO-COMPONENT HISTIDINE KINASE"/>
    <property type="match status" value="1"/>
</dbReference>
<keyword evidence="6" id="KW-0902">Two-component regulatory system</keyword>
<dbReference type="Gene3D" id="3.30.565.10">
    <property type="entry name" value="Histidine kinase-like ATPase, C-terminal domain"/>
    <property type="match status" value="1"/>
</dbReference>
<keyword evidence="4" id="KW-0808">Transferase</keyword>
<evidence type="ECO:0000313" key="11">
    <source>
        <dbReference type="Proteomes" id="UP001597369"/>
    </source>
</evidence>
<dbReference type="InterPro" id="IPR036890">
    <property type="entry name" value="HATPase_C_sf"/>
</dbReference>
<keyword evidence="3" id="KW-0597">Phosphoprotein</keyword>
<dbReference type="Gene3D" id="1.25.40.10">
    <property type="entry name" value="Tetratricopeptide repeat domain"/>
    <property type="match status" value="1"/>
</dbReference>
<dbReference type="GO" id="GO:0005524">
    <property type="term" value="F:ATP binding"/>
    <property type="evidence" value="ECO:0007669"/>
    <property type="project" value="UniProtKB-KW"/>
</dbReference>
<dbReference type="InterPro" id="IPR036097">
    <property type="entry name" value="HisK_dim/P_sf"/>
</dbReference>
<dbReference type="PROSITE" id="PS50005">
    <property type="entry name" value="TPR"/>
    <property type="match status" value="1"/>
</dbReference>
<evidence type="ECO:0000256" key="4">
    <source>
        <dbReference type="ARBA" id="ARBA00022679"/>
    </source>
</evidence>
<keyword evidence="11" id="KW-1185">Reference proteome</keyword>
<keyword evidence="10" id="KW-0547">Nucleotide-binding</keyword>
<dbReference type="PANTHER" id="PTHR43711:SF1">
    <property type="entry name" value="HISTIDINE KINASE 1"/>
    <property type="match status" value="1"/>
</dbReference>
<dbReference type="InterPro" id="IPR005467">
    <property type="entry name" value="His_kinase_dom"/>
</dbReference>
<keyword evidence="8" id="KW-0812">Transmembrane</keyword>
<keyword evidence="5" id="KW-0418">Kinase</keyword>
<dbReference type="InterPro" id="IPR050736">
    <property type="entry name" value="Sensor_HK_Regulatory"/>
</dbReference>
<dbReference type="EC" id="2.7.13.3" evidence="2"/>
<dbReference type="SUPFAM" id="SSF48452">
    <property type="entry name" value="TPR-like"/>
    <property type="match status" value="1"/>
</dbReference>
<dbReference type="InterPro" id="IPR004358">
    <property type="entry name" value="Sig_transdc_His_kin-like_C"/>
</dbReference>
<organism evidence="10 11">
    <name type="scientific">Pontibacter silvestris</name>
    <dbReference type="NCBI Taxonomy" id="2305183"/>
    <lineage>
        <taxon>Bacteria</taxon>
        <taxon>Pseudomonadati</taxon>
        <taxon>Bacteroidota</taxon>
        <taxon>Cytophagia</taxon>
        <taxon>Cytophagales</taxon>
        <taxon>Hymenobacteraceae</taxon>
        <taxon>Pontibacter</taxon>
    </lineage>
</organism>
<dbReference type="CDD" id="cd00075">
    <property type="entry name" value="HATPase"/>
    <property type="match status" value="1"/>
</dbReference>
<proteinExistence type="predicted"/>
<feature type="repeat" description="TPR" evidence="7">
    <location>
        <begin position="157"/>
        <end position="190"/>
    </location>
</feature>
<reference evidence="11" key="1">
    <citation type="journal article" date="2019" name="Int. J. Syst. Evol. Microbiol.">
        <title>The Global Catalogue of Microorganisms (GCM) 10K type strain sequencing project: providing services to taxonomists for standard genome sequencing and annotation.</title>
        <authorList>
            <consortium name="The Broad Institute Genomics Platform"/>
            <consortium name="The Broad Institute Genome Sequencing Center for Infectious Disease"/>
            <person name="Wu L."/>
            <person name="Ma J."/>
        </authorList>
    </citation>
    <scope>NUCLEOTIDE SEQUENCE [LARGE SCALE GENOMIC DNA]</scope>
    <source>
        <strain evidence="11">JCM 16545</strain>
    </source>
</reference>
<dbReference type="Proteomes" id="UP001597369">
    <property type="component" value="Unassembled WGS sequence"/>
</dbReference>
<comment type="catalytic activity">
    <reaction evidence="1">
        <text>ATP + protein L-histidine = ADP + protein N-phospho-L-histidine.</text>
        <dbReference type="EC" id="2.7.13.3"/>
    </reaction>
</comment>
<dbReference type="CDD" id="cd00082">
    <property type="entry name" value="HisKA"/>
    <property type="match status" value="1"/>
</dbReference>
<evidence type="ECO:0000259" key="9">
    <source>
        <dbReference type="PROSITE" id="PS50109"/>
    </source>
</evidence>
<accession>A0ABW4WV13</accession>
<dbReference type="Gene3D" id="1.10.287.130">
    <property type="match status" value="1"/>
</dbReference>
<keyword evidence="8" id="KW-1133">Transmembrane helix</keyword>
<dbReference type="SMART" id="SM00388">
    <property type="entry name" value="HisKA"/>
    <property type="match status" value="1"/>
</dbReference>
<evidence type="ECO:0000256" key="6">
    <source>
        <dbReference type="ARBA" id="ARBA00023012"/>
    </source>
</evidence>
<evidence type="ECO:0000256" key="7">
    <source>
        <dbReference type="PROSITE-ProRule" id="PRU00339"/>
    </source>
</evidence>
<dbReference type="PRINTS" id="PR00344">
    <property type="entry name" value="BCTRLSENSOR"/>
</dbReference>
<gene>
    <name evidence="10" type="ORF">ACFSKU_03975</name>
</gene>
<evidence type="ECO:0000313" key="10">
    <source>
        <dbReference type="EMBL" id="MFD2066028.1"/>
    </source>
</evidence>
<protein>
    <recommendedName>
        <fullName evidence="2">histidine kinase</fullName>
        <ecNumber evidence="2">2.7.13.3</ecNumber>
    </recommendedName>
</protein>
<keyword evidence="10" id="KW-0067">ATP-binding</keyword>
<dbReference type="PROSITE" id="PS50109">
    <property type="entry name" value="HIS_KIN"/>
    <property type="match status" value="1"/>
</dbReference>
<keyword evidence="7" id="KW-0802">TPR repeat</keyword>
<evidence type="ECO:0000256" key="5">
    <source>
        <dbReference type="ARBA" id="ARBA00022777"/>
    </source>
</evidence>
<comment type="caution">
    <text evidence="10">The sequence shown here is derived from an EMBL/GenBank/DDBJ whole genome shotgun (WGS) entry which is preliminary data.</text>
</comment>
<dbReference type="SUPFAM" id="SSF55874">
    <property type="entry name" value="ATPase domain of HSP90 chaperone/DNA topoisomerase II/histidine kinase"/>
    <property type="match status" value="1"/>
</dbReference>
<sequence>MNELAFVSKRNDIDKALKLLDDAARLSVANNYKKGTATNYLYEAGIYEQNGYSKNALPLYYKSLELSKAIDDTFNVARANQQIAKALMDGNDLTEAEKLFKEAMANYKILNRRDDLVNIENYLGRIKLQQKDYVTAEKYFSEALRESKEVAYGYGLKKANYYLGVLYLEKNNLPKAKVFLSNALTLDEQKNDKYGLSLAKIKLSVVACKEKHYEEAVKLAKSALQDAHAISAMQLEIEAVETLKNVYNYQKNYEKVIEWQEVLIDQQKQIYDKERSFALQFLDILKKKQEEQLAFEKQVLQAEHKARFTYLILSIVGLGLVILSVLAYVCYRNYLNAKIYSKELAAKNAVIEENALMLRELNKAISIQNTGLAETNQMKNKLFSIISHDLRAPFSSVKGVLGLIQSRSMSDDEIKRVMGLLNRELEVAMGMLHNLFVWAKAQLEGSVINLEPINLYNLAEENIEFALSQARQKNISLINAVPTNALALADKERLSFVLRNLLMNAIKFTYGNGEISIHTEDLGDKVAIAVTDNGKGIAPSNLNKLFTEQRFTSLGTAKEKGTGLGLMLCKDFVESLGGTITVKSTEGEGSTFFVVLHKALQADIQETAESRHQYQEIHHNN</sequence>
<dbReference type="EMBL" id="JBHUHV010000014">
    <property type="protein sequence ID" value="MFD2066028.1"/>
    <property type="molecule type" value="Genomic_DNA"/>
</dbReference>
<dbReference type="SMART" id="SM00028">
    <property type="entry name" value="TPR"/>
    <property type="match status" value="3"/>
</dbReference>
<dbReference type="SUPFAM" id="SSF47384">
    <property type="entry name" value="Homodimeric domain of signal transducing histidine kinase"/>
    <property type="match status" value="1"/>
</dbReference>
<dbReference type="InterPro" id="IPR011990">
    <property type="entry name" value="TPR-like_helical_dom_sf"/>
</dbReference>
<feature type="transmembrane region" description="Helical" evidence="8">
    <location>
        <begin position="308"/>
        <end position="331"/>
    </location>
</feature>
<evidence type="ECO:0000256" key="2">
    <source>
        <dbReference type="ARBA" id="ARBA00012438"/>
    </source>
</evidence>
<name>A0ABW4WV13_9BACT</name>